<sequence>QIFHLIPKCNLQSIQSSKTKQKVIVKLTTKSVKSYTIFKEQNIINKQEKYNKYDEIGENDELKSVGAALRSQYDKSDDKTKQAMLQSYYESQGKIVSSQWD</sequence>
<dbReference type="EMBL" id="GDID01004860">
    <property type="protein sequence ID" value="JAP91746.1"/>
    <property type="molecule type" value="Transcribed_RNA"/>
</dbReference>
<feature type="domain" description="SGS" evidence="1">
    <location>
        <begin position="28"/>
        <end position="101"/>
    </location>
</feature>
<dbReference type="AlphaFoldDB" id="A0A146K835"/>
<name>A0A146K835_9EUKA</name>
<organism evidence="2">
    <name type="scientific">Trepomonas sp. PC1</name>
    <dbReference type="NCBI Taxonomy" id="1076344"/>
    <lineage>
        <taxon>Eukaryota</taxon>
        <taxon>Metamonada</taxon>
        <taxon>Diplomonadida</taxon>
        <taxon>Hexamitidae</taxon>
        <taxon>Hexamitinae</taxon>
        <taxon>Trepomonas</taxon>
    </lineage>
</organism>
<evidence type="ECO:0000313" key="2">
    <source>
        <dbReference type="EMBL" id="JAP91746.1"/>
    </source>
</evidence>
<feature type="non-terminal residue" evidence="2">
    <location>
        <position position="1"/>
    </location>
</feature>
<gene>
    <name evidence="2" type="ORF">TPC1_16541</name>
</gene>
<proteinExistence type="predicted"/>
<dbReference type="InterPro" id="IPR007699">
    <property type="entry name" value="SGS_dom"/>
</dbReference>
<accession>A0A146K835</accession>
<evidence type="ECO:0000259" key="1">
    <source>
        <dbReference type="PROSITE" id="PS51048"/>
    </source>
</evidence>
<protein>
    <submittedName>
        <fullName evidence="2">SGS domain-containing protein</fullName>
    </submittedName>
</protein>
<dbReference type="Pfam" id="PF05002">
    <property type="entry name" value="SGS"/>
    <property type="match status" value="1"/>
</dbReference>
<dbReference type="PROSITE" id="PS51048">
    <property type="entry name" value="SGS"/>
    <property type="match status" value="1"/>
</dbReference>
<feature type="non-terminal residue" evidence="2">
    <location>
        <position position="101"/>
    </location>
</feature>
<reference evidence="2" key="1">
    <citation type="submission" date="2015-07" db="EMBL/GenBank/DDBJ databases">
        <title>Adaptation to a free-living lifestyle via gene acquisitions in the diplomonad Trepomonas sp. PC1.</title>
        <authorList>
            <person name="Xu F."/>
            <person name="Jerlstrom-Hultqvist J."/>
            <person name="Kolisko M."/>
            <person name="Simpson A.G.B."/>
            <person name="Roger A.J."/>
            <person name="Svard S.G."/>
            <person name="Andersson J.O."/>
        </authorList>
    </citation>
    <scope>NUCLEOTIDE SEQUENCE</scope>
    <source>
        <strain evidence="2">PC1</strain>
    </source>
</reference>